<feature type="domain" description="Phosphoadenosine phosphosulphate reductase" evidence="1">
    <location>
        <begin position="18"/>
        <end position="174"/>
    </location>
</feature>
<sequence length="256" mass="29408">MPVRLRPWAPFYYSMYVIPGNFGNHSLAVMQALIEKGLTEVHFLYINTGWAAACWPKRVTACSAYAKTQGVKVHQLNAQATFTEMVTARKQFPSPKFQWCASFLKGLTLLNYLDEHDPFCEAVIVSGKRQSDSRRYADLQEFDHQNELYQGRTLWYPLWQTTDTDFIQLLKRAGFEPLSHPSLECSPCIHVDVKQISHLESSAIDRLDKLEQTVQQSMFQHPIRQLCAFNQEEKAQQRLNLQQFDLGCGAPWGCGE</sequence>
<accession>A0A0W0UL37</accession>
<dbReference type="Proteomes" id="UP000054715">
    <property type="component" value="Unassembled WGS sequence"/>
</dbReference>
<dbReference type="EMBL" id="LNYG01000013">
    <property type="protein sequence ID" value="KTD08603.1"/>
    <property type="molecule type" value="Genomic_DNA"/>
</dbReference>
<dbReference type="STRING" id="455.Ljam_2798"/>
<protein>
    <submittedName>
        <fullName evidence="2">Phosphoadenosine phosphosulfate reductase family protein</fullName>
    </submittedName>
</protein>
<evidence type="ECO:0000259" key="1">
    <source>
        <dbReference type="Pfam" id="PF01507"/>
    </source>
</evidence>
<dbReference type="PATRIC" id="fig|455.5.peg.2940"/>
<dbReference type="InterPro" id="IPR002500">
    <property type="entry name" value="PAPS_reduct_dom"/>
</dbReference>
<gene>
    <name evidence="2" type="ORF">Ljam_2798</name>
</gene>
<name>A0A0W0UL37_9GAMM</name>
<dbReference type="SUPFAM" id="SSF52402">
    <property type="entry name" value="Adenine nucleotide alpha hydrolases-like"/>
    <property type="match status" value="1"/>
</dbReference>
<dbReference type="GO" id="GO:0003824">
    <property type="term" value="F:catalytic activity"/>
    <property type="evidence" value="ECO:0007669"/>
    <property type="project" value="InterPro"/>
</dbReference>
<dbReference type="AlphaFoldDB" id="A0A0W0UL37"/>
<comment type="caution">
    <text evidence="2">The sequence shown here is derived from an EMBL/GenBank/DDBJ whole genome shotgun (WGS) entry which is preliminary data.</text>
</comment>
<organism evidence="2 3">
    <name type="scientific">Legionella jamestowniensis</name>
    <dbReference type="NCBI Taxonomy" id="455"/>
    <lineage>
        <taxon>Bacteria</taxon>
        <taxon>Pseudomonadati</taxon>
        <taxon>Pseudomonadota</taxon>
        <taxon>Gammaproteobacteria</taxon>
        <taxon>Legionellales</taxon>
        <taxon>Legionellaceae</taxon>
        <taxon>Legionella</taxon>
    </lineage>
</organism>
<evidence type="ECO:0000313" key="2">
    <source>
        <dbReference type="EMBL" id="KTD08603.1"/>
    </source>
</evidence>
<dbReference type="InterPro" id="IPR014729">
    <property type="entry name" value="Rossmann-like_a/b/a_fold"/>
</dbReference>
<proteinExistence type="predicted"/>
<dbReference type="Pfam" id="PF01507">
    <property type="entry name" value="PAPS_reduct"/>
    <property type="match status" value="1"/>
</dbReference>
<evidence type="ECO:0000313" key="3">
    <source>
        <dbReference type="Proteomes" id="UP000054715"/>
    </source>
</evidence>
<reference evidence="2 3" key="1">
    <citation type="submission" date="2015-11" db="EMBL/GenBank/DDBJ databases">
        <title>Genomic analysis of 38 Legionella species identifies large and diverse effector repertoires.</title>
        <authorList>
            <person name="Burstein D."/>
            <person name="Amaro F."/>
            <person name="Zusman T."/>
            <person name="Lifshitz Z."/>
            <person name="Cohen O."/>
            <person name="Gilbert J.A."/>
            <person name="Pupko T."/>
            <person name="Shuman H.A."/>
            <person name="Segal G."/>
        </authorList>
    </citation>
    <scope>NUCLEOTIDE SEQUENCE [LARGE SCALE GENOMIC DNA]</scope>
    <source>
        <strain evidence="2 3">JA-26-G1-E2</strain>
    </source>
</reference>
<dbReference type="Gene3D" id="3.40.50.620">
    <property type="entry name" value="HUPs"/>
    <property type="match status" value="1"/>
</dbReference>